<reference evidence="2 3" key="1">
    <citation type="journal article" date="2024" name="J Genomics">
        <title>Draft genome sequencing and assembly of Favolaschia claudopus CIRM-BRFM 2984 isolated from oak limbs.</title>
        <authorList>
            <person name="Navarro D."/>
            <person name="Drula E."/>
            <person name="Chaduli D."/>
            <person name="Cazenave R."/>
            <person name="Ahrendt S."/>
            <person name="Wang J."/>
            <person name="Lipzen A."/>
            <person name="Daum C."/>
            <person name="Barry K."/>
            <person name="Grigoriev I.V."/>
            <person name="Favel A."/>
            <person name="Rosso M.N."/>
            <person name="Martin F."/>
        </authorList>
    </citation>
    <scope>NUCLEOTIDE SEQUENCE [LARGE SCALE GENOMIC DNA]</scope>
    <source>
        <strain evidence="2 3">CIRM-BRFM 2984</strain>
    </source>
</reference>
<sequence>MLFGAFFKSPPPHLCVRYTTRHSVDKAMTSWKETPRHHLGLPCASPKPCHIHALRSSGSRPSRRRDWRRFLAGAGTRLASSSHSPPPRTHTFPTASSHRMRTTTIPSTTLPTAPSPSAKALCTVAAPGPTPYAVPDTTTFDSLEPPFATISPSFHITDTVFALVNAALIAVAAVNSAQAPAARCEEEGEGYHASTSHRPPPRIHTSTSSSIPTVDPSRVRCPRAEIRLPLITPSPIAYPWCTITLPGTRATSSSDDTQSAPKASAPPSDPPHPPGRPSVLLSPYSSSTLVLPFPAVLPLHSMSIDTHALRSPTRRRYRLTDHWHHPHPHLPTHTLPQPRQSRNTANAPRHPRNHEVISADAQRLSQYPPHNRYGAGKDDVQRTRRARPPQLSLLPRQAVSREHRPQAARLRNSPPVSALGFMPTTFVIHMRRPHPSQQQTRTPLSVEAAAPSSAYGEARVLRAASEST</sequence>
<evidence type="ECO:0000313" key="3">
    <source>
        <dbReference type="Proteomes" id="UP001362999"/>
    </source>
</evidence>
<comment type="caution">
    <text evidence="2">The sequence shown here is derived from an EMBL/GenBank/DDBJ whole genome shotgun (WGS) entry which is preliminary data.</text>
</comment>
<accession>A0AAW0AJK0</accession>
<feature type="region of interest" description="Disordered" evidence="1">
    <location>
        <begin position="185"/>
        <end position="217"/>
    </location>
</feature>
<feature type="region of interest" description="Disordered" evidence="1">
    <location>
        <begin position="76"/>
        <end position="116"/>
    </location>
</feature>
<feature type="region of interest" description="Disordered" evidence="1">
    <location>
        <begin position="322"/>
        <end position="416"/>
    </location>
</feature>
<gene>
    <name evidence="2" type="ORF">R3P38DRAFT_3581344</name>
</gene>
<feature type="compositionally biased region" description="Pro residues" evidence="1">
    <location>
        <begin position="267"/>
        <end position="276"/>
    </location>
</feature>
<evidence type="ECO:0000313" key="2">
    <source>
        <dbReference type="EMBL" id="KAK7012956.1"/>
    </source>
</evidence>
<name>A0AAW0AJK0_9AGAR</name>
<dbReference type="EMBL" id="JAWWNJ010000061">
    <property type="protein sequence ID" value="KAK7012956.1"/>
    <property type="molecule type" value="Genomic_DNA"/>
</dbReference>
<dbReference type="AlphaFoldDB" id="A0AAW0AJK0"/>
<keyword evidence="3" id="KW-1185">Reference proteome</keyword>
<feature type="region of interest" description="Disordered" evidence="1">
    <location>
        <begin position="248"/>
        <end position="281"/>
    </location>
</feature>
<feature type="region of interest" description="Disordered" evidence="1">
    <location>
        <begin position="433"/>
        <end position="454"/>
    </location>
</feature>
<evidence type="ECO:0000256" key="1">
    <source>
        <dbReference type="SAM" id="MobiDB-lite"/>
    </source>
</evidence>
<proteinExistence type="predicted"/>
<protein>
    <submittedName>
        <fullName evidence="2">Uncharacterized protein</fullName>
    </submittedName>
</protein>
<feature type="compositionally biased region" description="Low complexity" evidence="1">
    <location>
        <begin position="102"/>
        <end position="116"/>
    </location>
</feature>
<feature type="compositionally biased region" description="Polar residues" evidence="1">
    <location>
        <begin position="249"/>
        <end position="258"/>
    </location>
</feature>
<dbReference type="Proteomes" id="UP001362999">
    <property type="component" value="Unassembled WGS sequence"/>
</dbReference>
<organism evidence="2 3">
    <name type="scientific">Favolaschia claudopus</name>
    <dbReference type="NCBI Taxonomy" id="2862362"/>
    <lineage>
        <taxon>Eukaryota</taxon>
        <taxon>Fungi</taxon>
        <taxon>Dikarya</taxon>
        <taxon>Basidiomycota</taxon>
        <taxon>Agaricomycotina</taxon>
        <taxon>Agaricomycetes</taxon>
        <taxon>Agaricomycetidae</taxon>
        <taxon>Agaricales</taxon>
        <taxon>Marasmiineae</taxon>
        <taxon>Mycenaceae</taxon>
        <taxon>Favolaschia</taxon>
    </lineage>
</organism>